<gene>
    <name evidence="1" type="ORF">PoB_004277900</name>
</gene>
<keyword evidence="2" id="KW-1185">Reference proteome</keyword>
<sequence length="125" mass="14086">MPDEHWTSNHFVPLLPVSCAKPVESAPCDAEMSFVPKVGSLYHIEWNRSIYVAFVSDIDHLEKMAMVSFTAQRNAMHTGLPRRMFCGSRCHPSKQRYIWLSLNSPAATQASVLFCPSLAISRSFI</sequence>
<dbReference type="EMBL" id="BLXT01004656">
    <property type="protein sequence ID" value="GFO16274.1"/>
    <property type="molecule type" value="Genomic_DNA"/>
</dbReference>
<evidence type="ECO:0000313" key="2">
    <source>
        <dbReference type="Proteomes" id="UP000735302"/>
    </source>
</evidence>
<accession>A0AAV4BD22</accession>
<dbReference type="Proteomes" id="UP000735302">
    <property type="component" value="Unassembled WGS sequence"/>
</dbReference>
<proteinExistence type="predicted"/>
<reference evidence="1 2" key="1">
    <citation type="journal article" date="2021" name="Elife">
        <title>Chloroplast acquisition without the gene transfer in kleptoplastic sea slugs, Plakobranchus ocellatus.</title>
        <authorList>
            <person name="Maeda T."/>
            <person name="Takahashi S."/>
            <person name="Yoshida T."/>
            <person name="Shimamura S."/>
            <person name="Takaki Y."/>
            <person name="Nagai Y."/>
            <person name="Toyoda A."/>
            <person name="Suzuki Y."/>
            <person name="Arimoto A."/>
            <person name="Ishii H."/>
            <person name="Satoh N."/>
            <person name="Nishiyama T."/>
            <person name="Hasebe M."/>
            <person name="Maruyama T."/>
            <person name="Minagawa J."/>
            <person name="Obokata J."/>
            <person name="Shigenobu S."/>
        </authorList>
    </citation>
    <scope>NUCLEOTIDE SEQUENCE [LARGE SCALE GENOMIC DNA]</scope>
</reference>
<name>A0AAV4BD22_9GAST</name>
<evidence type="ECO:0008006" key="3">
    <source>
        <dbReference type="Google" id="ProtNLM"/>
    </source>
</evidence>
<comment type="caution">
    <text evidence="1">The sequence shown here is derived from an EMBL/GenBank/DDBJ whole genome shotgun (WGS) entry which is preliminary data.</text>
</comment>
<evidence type="ECO:0000313" key="1">
    <source>
        <dbReference type="EMBL" id="GFO16274.1"/>
    </source>
</evidence>
<dbReference type="AlphaFoldDB" id="A0AAV4BD22"/>
<protein>
    <recommendedName>
        <fullName evidence="3">Tudor domain-containing protein</fullName>
    </recommendedName>
</protein>
<organism evidence="1 2">
    <name type="scientific">Plakobranchus ocellatus</name>
    <dbReference type="NCBI Taxonomy" id="259542"/>
    <lineage>
        <taxon>Eukaryota</taxon>
        <taxon>Metazoa</taxon>
        <taxon>Spiralia</taxon>
        <taxon>Lophotrochozoa</taxon>
        <taxon>Mollusca</taxon>
        <taxon>Gastropoda</taxon>
        <taxon>Heterobranchia</taxon>
        <taxon>Euthyneura</taxon>
        <taxon>Panpulmonata</taxon>
        <taxon>Sacoglossa</taxon>
        <taxon>Placobranchoidea</taxon>
        <taxon>Plakobranchidae</taxon>
        <taxon>Plakobranchus</taxon>
    </lineage>
</organism>